<organism evidence="2 3">
    <name type="scientific">Vibrio spartinae</name>
    <dbReference type="NCBI Taxonomy" id="1918945"/>
    <lineage>
        <taxon>Bacteria</taxon>
        <taxon>Pseudomonadati</taxon>
        <taxon>Pseudomonadota</taxon>
        <taxon>Gammaproteobacteria</taxon>
        <taxon>Vibrionales</taxon>
        <taxon>Vibrionaceae</taxon>
        <taxon>Vibrio</taxon>
    </lineage>
</organism>
<dbReference type="GO" id="GO:0003677">
    <property type="term" value="F:DNA binding"/>
    <property type="evidence" value="ECO:0007669"/>
    <property type="project" value="InterPro"/>
</dbReference>
<protein>
    <submittedName>
        <fullName evidence="2">Transcriptional repressor DicA</fullName>
    </submittedName>
</protein>
<dbReference type="InterPro" id="IPR010982">
    <property type="entry name" value="Lambda_DNA-bd_dom_sf"/>
</dbReference>
<feature type="region of interest" description="Disordered" evidence="1">
    <location>
        <begin position="1"/>
        <end position="26"/>
    </location>
</feature>
<dbReference type="InterPro" id="IPR001387">
    <property type="entry name" value="Cro/C1-type_HTH"/>
</dbReference>
<evidence type="ECO:0000313" key="2">
    <source>
        <dbReference type="EMBL" id="SIO94676.1"/>
    </source>
</evidence>
<name>A0A1N6M5Q0_9VIBR</name>
<accession>A0A1N6M5Q0</accession>
<dbReference type="Proteomes" id="UP000184774">
    <property type="component" value="Unassembled WGS sequence"/>
</dbReference>
<dbReference type="SUPFAM" id="SSF47413">
    <property type="entry name" value="lambda repressor-like DNA-binding domains"/>
    <property type="match status" value="1"/>
</dbReference>
<evidence type="ECO:0000256" key="1">
    <source>
        <dbReference type="SAM" id="MobiDB-lite"/>
    </source>
</evidence>
<sequence length="88" mass="10051">MSREDVAATMHKSPHTITSWETSDRQPRTMREIERLCQLLNITVIWYLAGKGPKHPISSTTEQELLSLFSGLNAEQQHAVLQMMRVMG</sequence>
<reference evidence="2 3" key="1">
    <citation type="submission" date="2016-12" db="EMBL/GenBank/DDBJ databases">
        <authorList>
            <person name="Song W.-J."/>
            <person name="Kurnit D.M."/>
        </authorList>
    </citation>
    <scope>NUCLEOTIDE SEQUENCE [LARGE SCALE GENOMIC DNA]</scope>
    <source>
        <strain evidence="2 3">CECT 9026</strain>
    </source>
</reference>
<evidence type="ECO:0000313" key="3">
    <source>
        <dbReference type="Proteomes" id="UP000184774"/>
    </source>
</evidence>
<dbReference type="Gene3D" id="1.10.260.40">
    <property type="entry name" value="lambda repressor-like DNA-binding domains"/>
    <property type="match status" value="1"/>
</dbReference>
<proteinExistence type="predicted"/>
<dbReference type="CDD" id="cd00093">
    <property type="entry name" value="HTH_XRE"/>
    <property type="match status" value="1"/>
</dbReference>
<gene>
    <name evidence="2" type="ORF">VSP9026_02405</name>
</gene>
<dbReference type="EMBL" id="FSSB01000016">
    <property type="protein sequence ID" value="SIO94676.1"/>
    <property type="molecule type" value="Genomic_DNA"/>
</dbReference>
<dbReference type="OrthoDB" id="5879685at2"/>
<dbReference type="AlphaFoldDB" id="A0A1N6M5Q0"/>